<name>A0A285PIZ9_9HYPH</name>
<organism evidence="2 3">
    <name type="scientific">Cohaesibacter gelatinilyticus</name>
    <dbReference type="NCBI Taxonomy" id="372072"/>
    <lineage>
        <taxon>Bacteria</taxon>
        <taxon>Pseudomonadati</taxon>
        <taxon>Pseudomonadota</taxon>
        <taxon>Alphaproteobacteria</taxon>
        <taxon>Hyphomicrobiales</taxon>
        <taxon>Cohaesibacteraceae</taxon>
    </lineage>
</organism>
<feature type="region of interest" description="Disordered" evidence="1">
    <location>
        <begin position="1"/>
        <end position="38"/>
    </location>
</feature>
<accession>A0A285PIZ9</accession>
<proteinExistence type="predicted"/>
<keyword evidence="3" id="KW-1185">Reference proteome</keyword>
<dbReference type="EMBL" id="OBEL01000011">
    <property type="protein sequence ID" value="SNZ21710.1"/>
    <property type="molecule type" value="Genomic_DNA"/>
</dbReference>
<protein>
    <recommendedName>
        <fullName evidence="4">Phage terminase, small subunit</fullName>
    </recommendedName>
</protein>
<reference evidence="2 3" key="1">
    <citation type="submission" date="2017-09" db="EMBL/GenBank/DDBJ databases">
        <authorList>
            <person name="Ehlers B."/>
            <person name="Leendertz F.H."/>
        </authorList>
    </citation>
    <scope>NUCLEOTIDE SEQUENCE [LARGE SCALE GENOMIC DNA]</scope>
    <source>
        <strain evidence="2 3">DSM 18289</strain>
    </source>
</reference>
<dbReference type="AlphaFoldDB" id="A0A285PIZ9"/>
<feature type="region of interest" description="Disordered" evidence="1">
    <location>
        <begin position="108"/>
        <end position="128"/>
    </location>
</feature>
<evidence type="ECO:0000313" key="2">
    <source>
        <dbReference type="EMBL" id="SNZ21710.1"/>
    </source>
</evidence>
<evidence type="ECO:0000256" key="1">
    <source>
        <dbReference type="SAM" id="MobiDB-lite"/>
    </source>
</evidence>
<dbReference type="OrthoDB" id="6046378at2"/>
<gene>
    <name evidence="2" type="ORF">SAMN06265368_4835</name>
</gene>
<dbReference type="RefSeq" id="WP_097156087.1">
    <property type="nucleotide sequence ID" value="NZ_OBEL01000011.1"/>
</dbReference>
<dbReference type="Proteomes" id="UP000219439">
    <property type="component" value="Unassembled WGS sequence"/>
</dbReference>
<evidence type="ECO:0000313" key="3">
    <source>
        <dbReference type="Proteomes" id="UP000219439"/>
    </source>
</evidence>
<sequence length="128" mass="14285">MPRKRTPTEKAEISGQATHNKARFADRKQSKKVSSLGEPSAFLDENEQAAFEGIRKIYPWLKESDRIHVEMTSSLYAQFVSGARAEMSLAAMNQLRLLISAMGGNPSDISKITMDDDESDDPAAKYFQ</sequence>
<evidence type="ECO:0008006" key="4">
    <source>
        <dbReference type="Google" id="ProtNLM"/>
    </source>
</evidence>
<feature type="compositionally biased region" description="Basic and acidic residues" evidence="1">
    <location>
        <begin position="1"/>
        <end position="12"/>
    </location>
</feature>